<dbReference type="SUPFAM" id="SSF103473">
    <property type="entry name" value="MFS general substrate transporter"/>
    <property type="match status" value="1"/>
</dbReference>
<feature type="compositionally biased region" description="Polar residues" evidence="2">
    <location>
        <begin position="1"/>
        <end position="10"/>
    </location>
</feature>
<dbReference type="Proteomes" id="UP000887013">
    <property type="component" value="Unassembled WGS sequence"/>
</dbReference>
<feature type="transmembrane region" description="Helical" evidence="3">
    <location>
        <begin position="680"/>
        <end position="702"/>
    </location>
</feature>
<keyword evidence="3" id="KW-0472">Membrane</keyword>
<evidence type="ECO:0000313" key="6">
    <source>
        <dbReference type="Proteomes" id="UP000887013"/>
    </source>
</evidence>
<dbReference type="InterPro" id="IPR050327">
    <property type="entry name" value="Proton-linked_MCT"/>
</dbReference>
<sequence length="732" mass="79007">MLTQNRSSFVGTMKGVPEEEEEEEDEGEVWSSRTTPPPKLPCTLIQLAEEEEEDYWASIPEPPDGGWGWVIVMSSFMCNVVVDGIAYSFGIFLVPFVNYYKSSKGKTAWVGSLLAGCYLLAGPVVSALTNKFGCRPVTISGSIISCVAFLLSIMAPSVDVLMVTYGIIAGIGFGLIYLPAIVSVGYYFSTKRAFATGIAVCGSGMGAFVFAPLTQMLLEAYSWQGALLILAGFALNCSVFGALMRPLEPPSHPPRTHQNGKSSLLNSDKADSGLVLLAEDGARVPLLNTEPGVQSTLNLDQMSRQMSLLPIDVNEDQMRKSIDVVPGLTVTGVTPNVTPGVTPGITPMGSTQQIDGTSLRTLCEEKIPPKATMKVCHSQINVKDLQRRFTMPATMPASTNVLCPTANNNYAAEGGPRGDSWSAARRQQRRMSNRKELARPLYRKDIFYSGSIVNLPQYRQSKADIRCYISSVTTIPQPSDDEDEGPVTAKSKPKRKRMCPRLPKSMTVTLKEALDFSLLAHPPFLLACCANVLGMLGFYVPFVYITDSSVEKGVGPDAAAFLLSIIGITNLVGRLIFGWVVDKTNFKALDVNNMCLAVSGISILVTPFCYSYASIVAACSFFSLFVSAYISLTSIILVEMVGLDRLTNSFGLLSLFRGASSILGPPLAGSIYDWTGSYDIPFFLAGGLLIISGVCMFFIPWLTKKPAVDITLSAPVDDGDSGRPESEPTTSL</sequence>
<dbReference type="InterPro" id="IPR011701">
    <property type="entry name" value="MFS"/>
</dbReference>
<dbReference type="GO" id="GO:0016020">
    <property type="term" value="C:membrane"/>
    <property type="evidence" value="ECO:0007669"/>
    <property type="project" value="UniProtKB-SubCell"/>
</dbReference>
<feature type="region of interest" description="Disordered" evidence="2">
    <location>
        <begin position="476"/>
        <end position="496"/>
    </location>
</feature>
<feature type="transmembrane region" description="Helical" evidence="3">
    <location>
        <begin position="136"/>
        <end position="156"/>
    </location>
</feature>
<evidence type="ECO:0000313" key="5">
    <source>
        <dbReference type="EMBL" id="GFU21492.1"/>
    </source>
</evidence>
<feature type="transmembrane region" description="Helical" evidence="3">
    <location>
        <begin position="593"/>
        <end position="615"/>
    </location>
</feature>
<feature type="compositionally biased region" description="Acidic residues" evidence="2">
    <location>
        <begin position="18"/>
        <end position="28"/>
    </location>
</feature>
<dbReference type="InterPro" id="IPR036259">
    <property type="entry name" value="MFS_trans_sf"/>
</dbReference>
<feature type="transmembrane region" description="Helical" evidence="3">
    <location>
        <begin position="223"/>
        <end position="243"/>
    </location>
</feature>
<comment type="subcellular location">
    <subcellularLocation>
        <location evidence="1">Membrane</location>
        <topology evidence="1">Multi-pass membrane protein</topology>
    </subcellularLocation>
</comment>
<feature type="transmembrane region" description="Helical" evidence="3">
    <location>
        <begin position="109"/>
        <end position="129"/>
    </location>
</feature>
<dbReference type="PANTHER" id="PTHR11360">
    <property type="entry name" value="MONOCARBOXYLATE TRANSPORTER"/>
    <property type="match status" value="1"/>
</dbReference>
<feature type="transmembrane region" description="Helical" evidence="3">
    <location>
        <begin position="558"/>
        <end position="581"/>
    </location>
</feature>
<evidence type="ECO:0000256" key="2">
    <source>
        <dbReference type="SAM" id="MobiDB-lite"/>
    </source>
</evidence>
<keyword evidence="3" id="KW-0812">Transmembrane</keyword>
<evidence type="ECO:0000256" key="3">
    <source>
        <dbReference type="SAM" id="Phobius"/>
    </source>
</evidence>
<dbReference type="PROSITE" id="PS50850">
    <property type="entry name" value="MFS"/>
    <property type="match status" value="1"/>
</dbReference>
<feature type="transmembrane region" description="Helical" evidence="3">
    <location>
        <begin position="193"/>
        <end position="211"/>
    </location>
</feature>
<dbReference type="InterPro" id="IPR020846">
    <property type="entry name" value="MFS_dom"/>
</dbReference>
<feature type="transmembrane region" description="Helical" evidence="3">
    <location>
        <begin position="76"/>
        <end position="97"/>
    </location>
</feature>
<protein>
    <submittedName>
        <fullName evidence="5">Monocarboxylate transporter 12-B</fullName>
    </submittedName>
</protein>
<dbReference type="GO" id="GO:0008028">
    <property type="term" value="F:monocarboxylic acid transmembrane transporter activity"/>
    <property type="evidence" value="ECO:0007669"/>
    <property type="project" value="TreeGrafter"/>
</dbReference>
<dbReference type="Gene3D" id="1.20.1250.20">
    <property type="entry name" value="MFS general substrate transporter like domains"/>
    <property type="match status" value="2"/>
</dbReference>
<proteinExistence type="predicted"/>
<reference evidence="5" key="1">
    <citation type="submission" date="2020-08" db="EMBL/GenBank/DDBJ databases">
        <title>Multicomponent nature underlies the extraordinary mechanical properties of spider dragline silk.</title>
        <authorList>
            <person name="Kono N."/>
            <person name="Nakamura H."/>
            <person name="Mori M."/>
            <person name="Yoshida Y."/>
            <person name="Ohtoshi R."/>
            <person name="Malay A.D."/>
            <person name="Moran D.A.P."/>
            <person name="Tomita M."/>
            <person name="Numata K."/>
            <person name="Arakawa K."/>
        </authorList>
    </citation>
    <scope>NUCLEOTIDE SEQUENCE</scope>
</reference>
<keyword evidence="3" id="KW-1133">Transmembrane helix</keyword>
<dbReference type="OrthoDB" id="2213137at2759"/>
<feature type="transmembrane region" description="Helical" evidence="3">
    <location>
        <begin position="621"/>
        <end position="638"/>
    </location>
</feature>
<evidence type="ECO:0000259" key="4">
    <source>
        <dbReference type="PROSITE" id="PS50850"/>
    </source>
</evidence>
<feature type="region of interest" description="Disordered" evidence="2">
    <location>
        <begin position="1"/>
        <end position="38"/>
    </location>
</feature>
<accession>A0A8X6QLV1</accession>
<dbReference type="AlphaFoldDB" id="A0A8X6QLV1"/>
<dbReference type="PANTHER" id="PTHR11360:SF286">
    <property type="entry name" value="GH22266P"/>
    <property type="match status" value="1"/>
</dbReference>
<organism evidence="5 6">
    <name type="scientific">Nephila pilipes</name>
    <name type="common">Giant wood spider</name>
    <name type="synonym">Nephila maculata</name>
    <dbReference type="NCBI Taxonomy" id="299642"/>
    <lineage>
        <taxon>Eukaryota</taxon>
        <taxon>Metazoa</taxon>
        <taxon>Ecdysozoa</taxon>
        <taxon>Arthropoda</taxon>
        <taxon>Chelicerata</taxon>
        <taxon>Arachnida</taxon>
        <taxon>Araneae</taxon>
        <taxon>Araneomorphae</taxon>
        <taxon>Entelegynae</taxon>
        <taxon>Araneoidea</taxon>
        <taxon>Nephilidae</taxon>
        <taxon>Nephila</taxon>
    </lineage>
</organism>
<feature type="transmembrane region" description="Helical" evidence="3">
    <location>
        <begin position="162"/>
        <end position="186"/>
    </location>
</feature>
<dbReference type="Pfam" id="PF07690">
    <property type="entry name" value="MFS_1"/>
    <property type="match status" value="2"/>
</dbReference>
<feature type="transmembrane region" description="Helical" evidence="3">
    <location>
        <begin position="650"/>
        <end position="668"/>
    </location>
</feature>
<dbReference type="CDD" id="cd17352">
    <property type="entry name" value="MFS_MCT_SLC16"/>
    <property type="match status" value="1"/>
</dbReference>
<dbReference type="EMBL" id="BMAW01080858">
    <property type="protein sequence ID" value="GFU21492.1"/>
    <property type="molecule type" value="Genomic_DNA"/>
</dbReference>
<dbReference type="FunFam" id="1.20.1250.20:FF:000271">
    <property type="entry name" value="Monocarboxylate transporter"/>
    <property type="match status" value="1"/>
</dbReference>
<evidence type="ECO:0000256" key="1">
    <source>
        <dbReference type="ARBA" id="ARBA00004141"/>
    </source>
</evidence>
<feature type="transmembrane region" description="Helical" evidence="3">
    <location>
        <begin position="524"/>
        <end position="546"/>
    </location>
</feature>
<comment type="caution">
    <text evidence="5">The sequence shown here is derived from an EMBL/GenBank/DDBJ whole genome shotgun (WGS) entry which is preliminary data.</text>
</comment>
<name>A0A8X6QLV1_NEPPI</name>
<keyword evidence="6" id="KW-1185">Reference proteome</keyword>
<feature type="domain" description="Major facilitator superfamily (MFS) profile" evidence="4">
    <location>
        <begin position="67"/>
        <end position="704"/>
    </location>
</feature>
<gene>
    <name evidence="5" type="primary">slc16a12b</name>
    <name evidence="5" type="ORF">NPIL_392651</name>
</gene>